<dbReference type="InterPro" id="IPR050194">
    <property type="entry name" value="Glycosyltransferase_grp1"/>
</dbReference>
<reference evidence="3 4" key="1">
    <citation type="submission" date="2021-03" db="EMBL/GenBank/DDBJ databases">
        <title>Complete genome of Polaribacter_sp.SM13.</title>
        <authorList>
            <person name="Jeong S.W."/>
            <person name="Bae J.W."/>
        </authorList>
    </citation>
    <scope>NUCLEOTIDE SEQUENCE [LARGE SCALE GENOMIC DNA]</scope>
    <source>
        <strain evidence="3 4">SM13</strain>
    </source>
</reference>
<dbReference type="Proteomes" id="UP000663920">
    <property type="component" value="Chromosome"/>
</dbReference>
<feature type="domain" description="Glycosyltransferase subfamily 4-like N-terminal" evidence="2">
    <location>
        <begin position="55"/>
        <end position="159"/>
    </location>
</feature>
<dbReference type="AlphaFoldDB" id="A0A975CMZ3"/>
<evidence type="ECO:0000313" key="4">
    <source>
        <dbReference type="Proteomes" id="UP000663920"/>
    </source>
</evidence>
<organism evidence="3 4">
    <name type="scientific">Polaribacter cellanae</name>
    <dbReference type="NCBI Taxonomy" id="2818493"/>
    <lineage>
        <taxon>Bacteria</taxon>
        <taxon>Pseudomonadati</taxon>
        <taxon>Bacteroidota</taxon>
        <taxon>Flavobacteriia</taxon>
        <taxon>Flavobacteriales</taxon>
        <taxon>Flavobacteriaceae</taxon>
    </lineage>
</organism>
<feature type="domain" description="Glycosyl transferase family 1" evidence="1">
    <location>
        <begin position="194"/>
        <end position="337"/>
    </location>
</feature>
<evidence type="ECO:0000259" key="2">
    <source>
        <dbReference type="Pfam" id="PF13477"/>
    </source>
</evidence>
<dbReference type="Pfam" id="PF00534">
    <property type="entry name" value="Glycos_transf_1"/>
    <property type="match status" value="1"/>
</dbReference>
<dbReference type="InterPro" id="IPR028098">
    <property type="entry name" value="Glyco_trans_4-like_N"/>
</dbReference>
<dbReference type="Pfam" id="PF13477">
    <property type="entry name" value="Glyco_trans_4_2"/>
    <property type="match status" value="1"/>
</dbReference>
<protein>
    <submittedName>
        <fullName evidence="3">Glycosyltransferase</fullName>
    </submittedName>
</protein>
<gene>
    <name evidence="3" type="ORF">J3359_11770</name>
</gene>
<dbReference type="PANTHER" id="PTHR45947">
    <property type="entry name" value="SULFOQUINOVOSYL TRANSFERASE SQD2"/>
    <property type="match status" value="1"/>
</dbReference>
<proteinExistence type="predicted"/>
<keyword evidence="4" id="KW-1185">Reference proteome</keyword>
<dbReference type="SUPFAM" id="SSF53756">
    <property type="entry name" value="UDP-Glycosyltransferase/glycogen phosphorylase"/>
    <property type="match status" value="1"/>
</dbReference>
<evidence type="ECO:0000259" key="1">
    <source>
        <dbReference type="Pfam" id="PF00534"/>
    </source>
</evidence>
<dbReference type="Gene3D" id="3.40.50.2000">
    <property type="entry name" value="Glycogen Phosphorylase B"/>
    <property type="match status" value="2"/>
</dbReference>
<dbReference type="InterPro" id="IPR001296">
    <property type="entry name" value="Glyco_trans_1"/>
</dbReference>
<sequence length="367" mass="42308">MNETKVLHIVESFGGGIYTYLKNFTKFIQNDKNIYIKTYIVYSGKRKEIDSLIIDKEFPDKVKMIEIAMEREISLIEDFKSTRKIIKIIKKIRPDVIHLHSSKAGVLGRISNFFIADKIQLFYTPHGYSFVRKDISPIKKKIFYYIEKISGKIFKSTTIACGDSEFKLAKKINNSKLVRNGVFIQEKETNVKTPTNNTLLLGTVGRITEARNPRLFNDIALKYPNYNFLWIGGGELKSLLTAPNIKITGWLNEQKEVLKFLETLDIYLQTSLWEGLPIAVLEAMAHKKPVIATNIIGNKDAVLHEKTGYLFNNITEIDKYVLLLKDKLKRAEIGENGFVRCKKYFDNKKNFKQLVSLYLESSLENKL</sequence>
<accession>A0A975CMZ3</accession>
<name>A0A975CMZ3_9FLAO</name>
<dbReference type="GO" id="GO:0016757">
    <property type="term" value="F:glycosyltransferase activity"/>
    <property type="evidence" value="ECO:0007669"/>
    <property type="project" value="InterPro"/>
</dbReference>
<dbReference type="EMBL" id="CP071869">
    <property type="protein sequence ID" value="QTE21500.1"/>
    <property type="molecule type" value="Genomic_DNA"/>
</dbReference>
<dbReference type="RefSeq" id="WP_208077058.1">
    <property type="nucleotide sequence ID" value="NZ_CP071869.1"/>
</dbReference>
<dbReference type="KEGG" id="pcea:J3359_11770"/>
<evidence type="ECO:0000313" key="3">
    <source>
        <dbReference type="EMBL" id="QTE21500.1"/>
    </source>
</evidence>
<dbReference type="PANTHER" id="PTHR45947:SF3">
    <property type="entry name" value="SULFOQUINOVOSYL TRANSFERASE SQD2"/>
    <property type="match status" value="1"/>
</dbReference>